<dbReference type="InterPro" id="IPR002397">
    <property type="entry name" value="Cyt_P450_B"/>
</dbReference>
<dbReference type="Pfam" id="PF00067">
    <property type="entry name" value="p450"/>
    <property type="match status" value="2"/>
</dbReference>
<dbReference type="InterPro" id="IPR001128">
    <property type="entry name" value="Cyt_P450"/>
</dbReference>
<protein>
    <recommendedName>
        <fullName evidence="12">Cytochrome P450</fullName>
    </recommendedName>
</protein>
<dbReference type="EMBL" id="JAVXUO010000094">
    <property type="protein sequence ID" value="KAK2995506.1"/>
    <property type="molecule type" value="Genomic_DNA"/>
</dbReference>
<comment type="similarity">
    <text evidence="2 8">Belongs to the cytochrome P450 family.</text>
</comment>
<dbReference type="InterPro" id="IPR017972">
    <property type="entry name" value="Cyt_P450_CS"/>
</dbReference>
<organism evidence="9 11">
    <name type="scientific">Escallonia rubra</name>
    <dbReference type="NCBI Taxonomy" id="112253"/>
    <lineage>
        <taxon>Eukaryota</taxon>
        <taxon>Viridiplantae</taxon>
        <taxon>Streptophyta</taxon>
        <taxon>Embryophyta</taxon>
        <taxon>Tracheophyta</taxon>
        <taxon>Spermatophyta</taxon>
        <taxon>Magnoliopsida</taxon>
        <taxon>eudicotyledons</taxon>
        <taxon>Gunneridae</taxon>
        <taxon>Pentapetalae</taxon>
        <taxon>asterids</taxon>
        <taxon>campanulids</taxon>
        <taxon>Escalloniales</taxon>
        <taxon>Escalloniaceae</taxon>
        <taxon>Escallonia</taxon>
    </lineage>
</organism>
<dbReference type="AlphaFoldDB" id="A0AA88QFC7"/>
<dbReference type="GO" id="GO:0016705">
    <property type="term" value="F:oxidoreductase activity, acting on paired donors, with incorporation or reduction of molecular oxygen"/>
    <property type="evidence" value="ECO:0007669"/>
    <property type="project" value="InterPro"/>
</dbReference>
<dbReference type="SUPFAM" id="SSF48264">
    <property type="entry name" value="Cytochrome P450"/>
    <property type="match status" value="1"/>
</dbReference>
<dbReference type="EMBL" id="JAVXUO010002897">
    <property type="protein sequence ID" value="KAK2968643.1"/>
    <property type="molecule type" value="Genomic_DNA"/>
</dbReference>
<evidence type="ECO:0000256" key="6">
    <source>
        <dbReference type="ARBA" id="ARBA00023004"/>
    </source>
</evidence>
<dbReference type="PRINTS" id="PR00385">
    <property type="entry name" value="P450"/>
</dbReference>
<keyword evidence="6 8" id="KW-0408">Iron</keyword>
<evidence type="ECO:0000313" key="10">
    <source>
        <dbReference type="EMBL" id="KAK2995506.1"/>
    </source>
</evidence>
<dbReference type="GO" id="GO:0005506">
    <property type="term" value="F:iron ion binding"/>
    <property type="evidence" value="ECO:0007669"/>
    <property type="project" value="InterPro"/>
</dbReference>
<dbReference type="PROSITE" id="PS00086">
    <property type="entry name" value="CYTOCHROME_P450"/>
    <property type="match status" value="1"/>
</dbReference>
<sequence length="388" mass="43436">MLFLLQPTVLSLLLILGISLAFLFIKRWSPTRTTHKNLPPSPRKLPIIGNLHQLGSSPHRSLRSLSRRHGPLMLLHLGSVPVLLVSSADGAREITKNHDLAFSNRPKATIPDRLLYGSRDVAFSPYGDYWRQVRSICVLKLLSNKRIQSYGNVREEEAALMLEKIGKISSSCSLVNLSELFMSLTNDTDMFAAGTHTTHTVLEWAMAELLRHPKVMKKLQDEVREIARGKPNISGDDLEKMHYLKAVIKETLRLHAPVPLLVPRESTQDVRIMGYDIAAGTQVFINAWAIGRDPSLWEDAEEFHPERFLNSAIDYKGFHSQLIPFGAGRRGCPGTLFAMSLNELAVANMVHKFDFALPDGAEDLDMTETTGITVHKKSPILVVAKPHY</sequence>
<keyword evidence="5 8" id="KW-0560">Oxidoreductase</keyword>
<dbReference type="Gene3D" id="1.10.630.10">
    <property type="entry name" value="Cytochrome P450"/>
    <property type="match status" value="2"/>
</dbReference>
<reference evidence="9" key="1">
    <citation type="submission" date="2022-12" db="EMBL/GenBank/DDBJ databases">
        <title>Draft genome assemblies for two species of Escallonia (Escalloniales).</title>
        <authorList>
            <person name="Chanderbali A."/>
            <person name="Dervinis C."/>
            <person name="Anghel I."/>
            <person name="Soltis D."/>
            <person name="Soltis P."/>
            <person name="Zapata F."/>
        </authorList>
    </citation>
    <scope>NUCLEOTIDE SEQUENCE</scope>
    <source>
        <strain evidence="9">UCBG92.1500</strain>
        <tissue evidence="9">Leaf</tissue>
    </source>
</reference>
<evidence type="ECO:0000256" key="2">
    <source>
        <dbReference type="ARBA" id="ARBA00010617"/>
    </source>
</evidence>
<dbReference type="InterPro" id="IPR036396">
    <property type="entry name" value="Cyt_P450_sf"/>
</dbReference>
<evidence type="ECO:0000313" key="11">
    <source>
        <dbReference type="Proteomes" id="UP001187471"/>
    </source>
</evidence>
<keyword evidence="7 8" id="KW-0503">Monooxygenase</keyword>
<name>A0AA88QFC7_9ASTE</name>
<dbReference type="PANTHER" id="PTHR47955">
    <property type="entry name" value="CYTOCHROME P450 FAMILY 71 PROTEIN"/>
    <property type="match status" value="1"/>
</dbReference>
<dbReference type="FunFam" id="1.10.630.10:FF:000126">
    <property type="entry name" value="Predicted protein"/>
    <property type="match status" value="1"/>
</dbReference>
<keyword evidence="3 8" id="KW-0349">Heme</keyword>
<dbReference type="GO" id="GO:0004497">
    <property type="term" value="F:monooxygenase activity"/>
    <property type="evidence" value="ECO:0007669"/>
    <property type="project" value="UniProtKB-KW"/>
</dbReference>
<evidence type="ECO:0008006" key="12">
    <source>
        <dbReference type="Google" id="ProtNLM"/>
    </source>
</evidence>
<accession>A0AA88QFC7</accession>
<keyword evidence="4 8" id="KW-0479">Metal-binding</keyword>
<gene>
    <name evidence="10" type="ORF">RJ640_001420</name>
    <name evidence="9" type="ORF">RJ640_012486</name>
</gene>
<proteinExistence type="inferred from homology"/>
<dbReference type="Proteomes" id="UP001187471">
    <property type="component" value="Unassembled WGS sequence"/>
</dbReference>
<evidence type="ECO:0000256" key="1">
    <source>
        <dbReference type="ARBA" id="ARBA00001971"/>
    </source>
</evidence>
<evidence type="ECO:0000256" key="8">
    <source>
        <dbReference type="RuleBase" id="RU000461"/>
    </source>
</evidence>
<dbReference type="CDD" id="cd11072">
    <property type="entry name" value="CYP71-like"/>
    <property type="match status" value="1"/>
</dbReference>
<evidence type="ECO:0000256" key="5">
    <source>
        <dbReference type="ARBA" id="ARBA00023002"/>
    </source>
</evidence>
<evidence type="ECO:0000256" key="4">
    <source>
        <dbReference type="ARBA" id="ARBA00022723"/>
    </source>
</evidence>
<evidence type="ECO:0000256" key="3">
    <source>
        <dbReference type="ARBA" id="ARBA00022617"/>
    </source>
</evidence>
<evidence type="ECO:0000256" key="7">
    <source>
        <dbReference type="ARBA" id="ARBA00023033"/>
    </source>
</evidence>
<comment type="cofactor">
    <cofactor evidence="1">
        <name>heme</name>
        <dbReference type="ChEBI" id="CHEBI:30413"/>
    </cofactor>
</comment>
<evidence type="ECO:0000313" key="9">
    <source>
        <dbReference type="EMBL" id="KAK2968643.1"/>
    </source>
</evidence>
<keyword evidence="11" id="KW-1185">Reference proteome</keyword>
<dbReference type="PANTHER" id="PTHR47955:SF15">
    <property type="entry name" value="CYTOCHROME P450 71A2-LIKE"/>
    <property type="match status" value="1"/>
</dbReference>
<dbReference type="GO" id="GO:0020037">
    <property type="term" value="F:heme binding"/>
    <property type="evidence" value="ECO:0007669"/>
    <property type="project" value="InterPro"/>
</dbReference>
<comment type="caution">
    <text evidence="9">The sequence shown here is derived from an EMBL/GenBank/DDBJ whole genome shotgun (WGS) entry which is preliminary data.</text>
</comment>
<dbReference type="PRINTS" id="PR00359">
    <property type="entry name" value="BP450"/>
</dbReference>